<organism evidence="5 6">
    <name type="scientific">Lederbergia wuyishanensis</name>
    <dbReference type="NCBI Taxonomy" id="1347903"/>
    <lineage>
        <taxon>Bacteria</taxon>
        <taxon>Bacillati</taxon>
        <taxon>Bacillota</taxon>
        <taxon>Bacilli</taxon>
        <taxon>Bacillales</taxon>
        <taxon>Bacillaceae</taxon>
        <taxon>Lederbergia</taxon>
    </lineage>
</organism>
<accession>A0ABU0D734</accession>
<evidence type="ECO:0000256" key="1">
    <source>
        <dbReference type="ARBA" id="ARBA00008005"/>
    </source>
</evidence>
<protein>
    <recommendedName>
        <fullName evidence="7">Phage tail sheath protein</fullName>
    </recommendedName>
</protein>
<evidence type="ECO:0000259" key="2">
    <source>
        <dbReference type="Pfam" id="PF04984"/>
    </source>
</evidence>
<evidence type="ECO:0000259" key="3">
    <source>
        <dbReference type="Pfam" id="PF17481"/>
    </source>
</evidence>
<dbReference type="Pfam" id="PF17481">
    <property type="entry name" value="Phage_sheath_domII"/>
    <property type="match status" value="1"/>
</dbReference>
<comment type="caution">
    <text evidence="5">The sequence shown here is derived from an EMBL/GenBank/DDBJ whole genome shotgun (WGS) entry which is preliminary data.</text>
</comment>
<dbReference type="Gene3D" id="3.30.1370.220">
    <property type="match status" value="1"/>
</dbReference>
<dbReference type="Proteomes" id="UP001232343">
    <property type="component" value="Unassembled WGS sequence"/>
</dbReference>
<dbReference type="EMBL" id="JAUSUO010000008">
    <property type="protein sequence ID" value="MDQ0344226.1"/>
    <property type="molecule type" value="Genomic_DNA"/>
</dbReference>
<dbReference type="Gene3D" id="3.40.50.11790">
    <property type="match status" value="1"/>
</dbReference>
<dbReference type="InterPro" id="IPR035089">
    <property type="entry name" value="Phage_sheath_subtilisin"/>
</dbReference>
<evidence type="ECO:0000313" key="6">
    <source>
        <dbReference type="Proteomes" id="UP001232343"/>
    </source>
</evidence>
<dbReference type="Pfam" id="PF17482">
    <property type="entry name" value="Phage_sheath_1C"/>
    <property type="match status" value="1"/>
</dbReference>
<dbReference type="Pfam" id="PF04984">
    <property type="entry name" value="Phage_sheath_1"/>
    <property type="match status" value="1"/>
</dbReference>
<dbReference type="InterPro" id="IPR035326">
    <property type="entry name" value="Beta_sandwich_Seath"/>
</dbReference>
<sequence>MAGGYWESQNKVRPGAYVNFETNDLAESGLDSTGPVVIPLMLDWGVPGKFIAVSVRSKFTELFGKSLKELIPIREAFKANGQVIVYNLNGTGEKATATSGTLVATAIHGGKDGNNISVTITVGLKGSSTVRTFYKGVQVDSQVVATVAELVPNAFASFSGELPTEDASLTLTGGTTVAATNESYSTLAEGLDTQDFKVVAIGTADETIKQLFTLKVKEWREQSGKNVTFVTNNYKEADFEGVVSVLNGVTLEGNEALSADKSLYFYAGAYANAGTNSLTYVEYPGAIDCERKTHEEIVQALKDGHIVYVSNNGRVVVEQDINTFRSFTVDKNRDFRKNKLVRTMDSVSDNVQHVFSTFFIGRVNNNEDGRDLFKQQVMKVVLDPLVQQGALEYTSEDISITQGDEKDSVLVGLSATFNDAMEKLYMTVHCQ</sequence>
<gene>
    <name evidence="5" type="ORF">J2S14_003067</name>
</gene>
<dbReference type="Gene3D" id="3.30.360.90">
    <property type="match status" value="1"/>
</dbReference>
<evidence type="ECO:0008006" key="7">
    <source>
        <dbReference type="Google" id="ProtNLM"/>
    </source>
</evidence>
<dbReference type="RefSeq" id="WP_244682496.1">
    <property type="nucleotide sequence ID" value="NZ_JALIRM010000011.1"/>
</dbReference>
<comment type="similarity">
    <text evidence="1">Belongs to the myoviridae tail sheath protein family.</text>
</comment>
<name>A0ABU0D734_9BACI</name>
<dbReference type="Gene3D" id="3.30.1490.360">
    <property type="match status" value="1"/>
</dbReference>
<feature type="domain" description="Tail sheath protein C-terminal" evidence="4">
    <location>
        <begin position="330"/>
        <end position="429"/>
    </location>
</feature>
<dbReference type="Gene3D" id="2.60.40.4290">
    <property type="match status" value="1"/>
</dbReference>
<evidence type="ECO:0000313" key="5">
    <source>
        <dbReference type="EMBL" id="MDQ0344226.1"/>
    </source>
</evidence>
<feature type="domain" description="Tail sheath protein subtilisin-like" evidence="2">
    <location>
        <begin position="179"/>
        <end position="323"/>
    </location>
</feature>
<feature type="domain" description="Phage tail sheath protein-like beta-sandwich" evidence="3">
    <location>
        <begin position="91"/>
        <end position="175"/>
    </location>
</feature>
<keyword evidence="6" id="KW-1185">Reference proteome</keyword>
<dbReference type="InterPro" id="IPR020287">
    <property type="entry name" value="Tail_sheath_C"/>
</dbReference>
<reference evidence="5 6" key="1">
    <citation type="submission" date="2023-07" db="EMBL/GenBank/DDBJ databases">
        <title>Genomic Encyclopedia of Type Strains, Phase IV (KMG-IV): sequencing the most valuable type-strain genomes for metagenomic binning, comparative biology and taxonomic classification.</title>
        <authorList>
            <person name="Goeker M."/>
        </authorList>
    </citation>
    <scope>NUCLEOTIDE SEQUENCE [LARGE SCALE GENOMIC DNA]</scope>
    <source>
        <strain evidence="5 6">DSM 27848</strain>
    </source>
</reference>
<proteinExistence type="inferred from homology"/>
<evidence type="ECO:0000259" key="4">
    <source>
        <dbReference type="Pfam" id="PF17482"/>
    </source>
</evidence>